<keyword evidence="9" id="KW-0812">Transmembrane</keyword>
<evidence type="ECO:0000256" key="10">
    <source>
        <dbReference type="ARBA" id="ARBA00022805"/>
    </source>
</evidence>
<keyword evidence="8" id="KW-0934">Plastid</keyword>
<proteinExistence type="predicted"/>
<evidence type="ECO:0000256" key="2">
    <source>
        <dbReference type="ARBA" id="ARBA00004396"/>
    </source>
</evidence>
<evidence type="ECO:0000256" key="6">
    <source>
        <dbReference type="ARBA" id="ARBA00022452"/>
    </source>
</evidence>
<keyword evidence="6" id="KW-1134">Transmembrane beta strand</keyword>
<comment type="function">
    <text evidence="1">High-conductance voltage-dependent solute channel with a slight selectivity for cations transporting triosephosphates, dicarboxylic acids, ATP, inorganic phosphate (Pi), sugars, and positively or negatively charged amino acids.</text>
</comment>
<dbReference type="PANTHER" id="PTHR35284">
    <property type="entry name" value="OUTER ENVELOPE PORE PROTEIN 24A, CHLOROPLASTIC-RELATED"/>
    <property type="match status" value="1"/>
</dbReference>
<comment type="subunit">
    <text evidence="4">Homooligomers form large rather nonselective pores in plastidial outer membranes.</text>
</comment>
<keyword evidence="5" id="KW-0813">Transport</keyword>
<evidence type="ECO:0000256" key="1">
    <source>
        <dbReference type="ARBA" id="ARBA00002327"/>
    </source>
</evidence>
<keyword evidence="7" id="KW-0150">Chloroplast</keyword>
<organism evidence="14">
    <name type="scientific">Sesamum angustifolium</name>
    <dbReference type="NCBI Taxonomy" id="2727405"/>
    <lineage>
        <taxon>Eukaryota</taxon>
        <taxon>Viridiplantae</taxon>
        <taxon>Streptophyta</taxon>
        <taxon>Embryophyta</taxon>
        <taxon>Tracheophyta</taxon>
        <taxon>Spermatophyta</taxon>
        <taxon>Magnoliopsida</taxon>
        <taxon>eudicotyledons</taxon>
        <taxon>Gunneridae</taxon>
        <taxon>Pentapetalae</taxon>
        <taxon>asterids</taxon>
        <taxon>lamiids</taxon>
        <taxon>Lamiales</taxon>
        <taxon>Pedaliaceae</taxon>
        <taxon>Sesamum</taxon>
    </lineage>
</organism>
<keyword evidence="13" id="KW-0472">Membrane</keyword>
<dbReference type="GO" id="GO:0034426">
    <property type="term" value="C:etioplast membrane"/>
    <property type="evidence" value="ECO:0007669"/>
    <property type="project" value="UniProtKB-SubCell"/>
</dbReference>
<dbReference type="GO" id="GO:0046930">
    <property type="term" value="C:pore complex"/>
    <property type="evidence" value="ECO:0007669"/>
    <property type="project" value="UniProtKB-KW"/>
</dbReference>
<evidence type="ECO:0000256" key="4">
    <source>
        <dbReference type="ARBA" id="ARBA00011593"/>
    </source>
</evidence>
<evidence type="ECO:0000256" key="8">
    <source>
        <dbReference type="ARBA" id="ARBA00022640"/>
    </source>
</evidence>
<dbReference type="GO" id="GO:0034765">
    <property type="term" value="P:regulation of monoatomic ion transmembrane transport"/>
    <property type="evidence" value="ECO:0007669"/>
    <property type="project" value="InterPro"/>
</dbReference>
<comment type="subcellular location">
    <subcellularLocation>
        <location evidence="2">Plastid</location>
        <location evidence="2">Chloroplast outer membrane</location>
        <topology evidence="2">Multi-pass membrane protein</topology>
    </subcellularLocation>
    <subcellularLocation>
        <location evidence="3">Plastid</location>
        <location evidence="3">Etioplast membrane</location>
        <topology evidence="3">Multi-pass membrane protein</topology>
    </subcellularLocation>
</comment>
<dbReference type="GO" id="GO:0009707">
    <property type="term" value="C:chloroplast outer membrane"/>
    <property type="evidence" value="ECO:0007669"/>
    <property type="project" value="UniProtKB-SubCell"/>
</dbReference>
<keyword evidence="10" id="KW-1002">Plastid outer membrane</keyword>
<comment type="caution">
    <text evidence="14">The sequence shown here is derived from an EMBL/GenBank/DDBJ whole genome shotgun (WGS) entry which is preliminary data.</text>
</comment>
<dbReference type="AlphaFoldDB" id="A0AAW2L5M6"/>
<evidence type="ECO:0000256" key="11">
    <source>
        <dbReference type="ARBA" id="ARBA00023065"/>
    </source>
</evidence>
<dbReference type="InterPro" id="IPR034626">
    <property type="entry name" value="OEP24"/>
</dbReference>
<reference evidence="14" key="1">
    <citation type="submission" date="2020-06" db="EMBL/GenBank/DDBJ databases">
        <authorList>
            <person name="Li T."/>
            <person name="Hu X."/>
            <person name="Zhang T."/>
            <person name="Song X."/>
            <person name="Zhang H."/>
            <person name="Dai N."/>
            <person name="Sheng W."/>
            <person name="Hou X."/>
            <person name="Wei L."/>
        </authorList>
    </citation>
    <scope>NUCLEOTIDE SEQUENCE</scope>
    <source>
        <strain evidence="14">G01</strain>
        <tissue evidence="14">Leaf</tissue>
    </source>
</reference>
<keyword evidence="11" id="KW-0406">Ion transport</keyword>
<accession>A0AAW2L5M6</accession>
<dbReference type="GO" id="GO:0015288">
    <property type="term" value="F:porin activity"/>
    <property type="evidence" value="ECO:0007669"/>
    <property type="project" value="UniProtKB-KW"/>
</dbReference>
<evidence type="ECO:0000256" key="5">
    <source>
        <dbReference type="ARBA" id="ARBA00022448"/>
    </source>
</evidence>
<dbReference type="EMBL" id="JACGWK010000015">
    <property type="protein sequence ID" value="KAL0314715.1"/>
    <property type="molecule type" value="Genomic_DNA"/>
</dbReference>
<keyword evidence="12" id="KW-0626">Porin</keyword>
<evidence type="ECO:0000256" key="13">
    <source>
        <dbReference type="ARBA" id="ARBA00023136"/>
    </source>
</evidence>
<evidence type="ECO:0000256" key="7">
    <source>
        <dbReference type="ARBA" id="ARBA00022528"/>
    </source>
</evidence>
<evidence type="ECO:0000256" key="12">
    <source>
        <dbReference type="ARBA" id="ARBA00023114"/>
    </source>
</evidence>
<dbReference type="GO" id="GO:0022843">
    <property type="term" value="F:voltage-gated monoatomic cation channel activity"/>
    <property type="evidence" value="ECO:0007669"/>
    <property type="project" value="InterPro"/>
</dbReference>
<name>A0AAW2L5M6_9LAMI</name>
<evidence type="ECO:0000313" key="14">
    <source>
        <dbReference type="EMBL" id="KAL0314715.1"/>
    </source>
</evidence>
<dbReference type="PANTHER" id="PTHR35284:SF1">
    <property type="entry name" value="OUTER ENVELOPE PORE PROTEIN 24A, CHLOROPLASTIC-RELATED"/>
    <property type="match status" value="1"/>
</dbReference>
<evidence type="ECO:0000256" key="9">
    <source>
        <dbReference type="ARBA" id="ARBA00022692"/>
    </source>
</evidence>
<gene>
    <name evidence="14" type="ORF">Sangu_2315900</name>
</gene>
<protein>
    <submittedName>
        <fullName evidence="14">Outer envelope pore protein 24, chloroplastic</fullName>
    </submittedName>
</protein>
<reference evidence="14" key="2">
    <citation type="journal article" date="2024" name="Plant">
        <title>Genomic evolution and insights into agronomic trait innovations of Sesamum species.</title>
        <authorList>
            <person name="Miao H."/>
            <person name="Wang L."/>
            <person name="Qu L."/>
            <person name="Liu H."/>
            <person name="Sun Y."/>
            <person name="Le M."/>
            <person name="Wang Q."/>
            <person name="Wei S."/>
            <person name="Zheng Y."/>
            <person name="Lin W."/>
            <person name="Duan Y."/>
            <person name="Cao H."/>
            <person name="Xiong S."/>
            <person name="Wang X."/>
            <person name="Wei L."/>
            <person name="Li C."/>
            <person name="Ma Q."/>
            <person name="Ju M."/>
            <person name="Zhao R."/>
            <person name="Li G."/>
            <person name="Mu C."/>
            <person name="Tian Q."/>
            <person name="Mei H."/>
            <person name="Zhang T."/>
            <person name="Gao T."/>
            <person name="Zhang H."/>
        </authorList>
    </citation>
    <scope>NUCLEOTIDE SEQUENCE</scope>
    <source>
        <strain evidence="14">G01</strain>
    </source>
</reference>
<evidence type="ECO:0000256" key="3">
    <source>
        <dbReference type="ARBA" id="ARBA00004441"/>
    </source>
</evidence>
<sequence length="217" mass="23720">MQASFTALCKPEKAAAAATVSFKVREFKLRASISDVVVVDGPSVNDISLGLEKPGCFIVEFNVPKKNYEFKFLHGLKLGGKPLNLSFTHTKSDAMEGNGRTMLDGDLVIDSANKVSVNHVPEAGIMKFGYAYEHRGLTTFQPSYDLVKNSWELAVSHRVRGDDVIRATYEASSKTLGVEWSQGSKPNGSIKVSTVILSLLVVLDIDLTTSLRKLRNV</sequence>